<dbReference type="CDD" id="cd11065">
    <property type="entry name" value="CYP64-like"/>
    <property type="match status" value="1"/>
</dbReference>
<feature type="chain" id="PRO_5046374833" description="Cytochrome P450" evidence="14">
    <location>
        <begin position="26"/>
        <end position="512"/>
    </location>
</feature>
<dbReference type="PRINTS" id="PR00463">
    <property type="entry name" value="EP450I"/>
</dbReference>
<evidence type="ECO:0000256" key="5">
    <source>
        <dbReference type="ARBA" id="ARBA00022617"/>
    </source>
</evidence>
<keyword evidence="5 13" id="KW-0349">Heme</keyword>
<proteinExistence type="inferred from homology"/>
<evidence type="ECO:0000313" key="15">
    <source>
        <dbReference type="EMBL" id="CAL1709588.1"/>
    </source>
</evidence>
<keyword evidence="8" id="KW-1133">Transmembrane helix</keyword>
<evidence type="ECO:0000256" key="9">
    <source>
        <dbReference type="ARBA" id="ARBA00023002"/>
    </source>
</evidence>
<keyword evidence="16" id="KW-1185">Reference proteome</keyword>
<evidence type="ECO:0008006" key="17">
    <source>
        <dbReference type="Google" id="ProtNLM"/>
    </source>
</evidence>
<dbReference type="EMBL" id="OZ037948">
    <property type="protein sequence ID" value="CAL1709588.1"/>
    <property type="molecule type" value="Genomic_DNA"/>
</dbReference>
<keyword evidence="11 13" id="KW-0503">Monooxygenase</keyword>
<comment type="subcellular location">
    <subcellularLocation>
        <location evidence="2">Membrane</location>
    </subcellularLocation>
</comment>
<comment type="similarity">
    <text evidence="4 13">Belongs to the cytochrome P450 family.</text>
</comment>
<dbReference type="PANTHER" id="PTHR46300:SF2">
    <property type="entry name" value="CYTOCHROME P450 MONOOXYGENASE ALNH-RELATED"/>
    <property type="match status" value="1"/>
</dbReference>
<keyword evidence="14" id="KW-0732">Signal</keyword>
<keyword evidence="9 13" id="KW-0560">Oxidoreductase</keyword>
<comment type="cofactor">
    <cofactor evidence="1">
        <name>heme</name>
        <dbReference type="ChEBI" id="CHEBI:30413"/>
    </cofactor>
</comment>
<evidence type="ECO:0000256" key="12">
    <source>
        <dbReference type="ARBA" id="ARBA00023136"/>
    </source>
</evidence>
<dbReference type="InterPro" id="IPR017972">
    <property type="entry name" value="Cyt_P450_CS"/>
</dbReference>
<evidence type="ECO:0000256" key="8">
    <source>
        <dbReference type="ARBA" id="ARBA00022989"/>
    </source>
</evidence>
<evidence type="ECO:0000256" key="7">
    <source>
        <dbReference type="ARBA" id="ARBA00022723"/>
    </source>
</evidence>
<evidence type="ECO:0000256" key="14">
    <source>
        <dbReference type="SAM" id="SignalP"/>
    </source>
</evidence>
<sequence>MTLAVYPALLVALFLVWRYVRKGKAAGSLPPGPPGDPIIGHLRTLPRENYGEKYYEWSKIYGDVFSINILGRPIIILNTVQAASDLFDKRSSTYNDRPYFPMQDLMGWGDTLAFLPFGEKFQLQRKLIQTPLTRPGAAMFRGQQVIQARIMMSKLLKNPKHFEHIAMRYATAIIIEMAYGHRVVSDDDVYVEIAEGINKTITDAGTPGMTPVDVFPILRHVPAWFPGAWFAKVARDAVPVVTKFRNFPFQEVQRQMAEGTATASFLSMHLEELARQGKESPEDINAIKVAAFHLFGAGGDTTFSAILTFIFAMLNYPEIQKKAQKEIDDVIGNDRLPDFSDRESLPYVDAVMWETIRWHQAGPIGMPRRAMQDEIYNGMLIPKGAMVISNMRALTWDENVYAEPHKFWPERYLPKPVGNAEPPPTMIFGHGRRICPGRYLAEASLWIVATHLLTTFNVTRARDAQGREIVPPVEFTSALTTHPKPFECDIKPRSEKAASLIRTAVHGEGLEA</sequence>
<dbReference type="InterPro" id="IPR002401">
    <property type="entry name" value="Cyt_P450_E_grp-I"/>
</dbReference>
<dbReference type="SUPFAM" id="SSF48264">
    <property type="entry name" value="Cytochrome P450"/>
    <property type="match status" value="1"/>
</dbReference>
<evidence type="ECO:0000256" key="10">
    <source>
        <dbReference type="ARBA" id="ARBA00023004"/>
    </source>
</evidence>
<dbReference type="PANTHER" id="PTHR46300">
    <property type="entry name" value="P450, PUTATIVE (EUROFUNG)-RELATED-RELATED"/>
    <property type="match status" value="1"/>
</dbReference>
<evidence type="ECO:0000256" key="13">
    <source>
        <dbReference type="RuleBase" id="RU000461"/>
    </source>
</evidence>
<feature type="signal peptide" evidence="14">
    <location>
        <begin position="1"/>
        <end position="25"/>
    </location>
</feature>
<evidence type="ECO:0000256" key="4">
    <source>
        <dbReference type="ARBA" id="ARBA00010617"/>
    </source>
</evidence>
<reference evidence="16" key="1">
    <citation type="submission" date="2024-04" db="EMBL/GenBank/DDBJ databases">
        <authorList>
            <person name="Shaw F."/>
            <person name="Minotto A."/>
        </authorList>
    </citation>
    <scope>NUCLEOTIDE SEQUENCE [LARGE SCALE GENOMIC DNA]</scope>
</reference>
<keyword evidence="10 13" id="KW-0408">Iron</keyword>
<dbReference type="PRINTS" id="PR00385">
    <property type="entry name" value="P450"/>
</dbReference>
<evidence type="ECO:0000256" key="1">
    <source>
        <dbReference type="ARBA" id="ARBA00001971"/>
    </source>
</evidence>
<keyword evidence="12" id="KW-0472">Membrane</keyword>
<dbReference type="InterPro" id="IPR050364">
    <property type="entry name" value="Cytochrome_P450_fung"/>
</dbReference>
<dbReference type="Gene3D" id="1.10.630.10">
    <property type="entry name" value="Cytochrome P450"/>
    <property type="match status" value="1"/>
</dbReference>
<dbReference type="Pfam" id="PF00067">
    <property type="entry name" value="p450"/>
    <property type="match status" value="1"/>
</dbReference>
<evidence type="ECO:0000256" key="11">
    <source>
        <dbReference type="ARBA" id="ARBA00023033"/>
    </source>
</evidence>
<dbReference type="PROSITE" id="PS00086">
    <property type="entry name" value="CYTOCHROME_P450"/>
    <property type="match status" value="1"/>
</dbReference>
<dbReference type="InterPro" id="IPR036396">
    <property type="entry name" value="Cyt_P450_sf"/>
</dbReference>
<organism evidence="15 16">
    <name type="scientific">Somion occarium</name>
    <dbReference type="NCBI Taxonomy" id="3059160"/>
    <lineage>
        <taxon>Eukaryota</taxon>
        <taxon>Fungi</taxon>
        <taxon>Dikarya</taxon>
        <taxon>Basidiomycota</taxon>
        <taxon>Agaricomycotina</taxon>
        <taxon>Agaricomycetes</taxon>
        <taxon>Polyporales</taxon>
        <taxon>Cerrenaceae</taxon>
        <taxon>Somion</taxon>
    </lineage>
</organism>
<gene>
    <name evidence="15" type="ORF">GFSPODELE1_LOCUS7411</name>
</gene>
<accession>A0ABP1DRB8</accession>
<evidence type="ECO:0000313" key="16">
    <source>
        <dbReference type="Proteomes" id="UP001497453"/>
    </source>
</evidence>
<name>A0ABP1DRB8_9APHY</name>
<keyword evidence="6" id="KW-0812">Transmembrane</keyword>
<dbReference type="Proteomes" id="UP001497453">
    <property type="component" value="Chromosome 5"/>
</dbReference>
<evidence type="ECO:0000256" key="2">
    <source>
        <dbReference type="ARBA" id="ARBA00004370"/>
    </source>
</evidence>
<keyword evidence="7 13" id="KW-0479">Metal-binding</keyword>
<comment type="pathway">
    <text evidence="3">Secondary metabolite biosynthesis.</text>
</comment>
<evidence type="ECO:0000256" key="6">
    <source>
        <dbReference type="ARBA" id="ARBA00022692"/>
    </source>
</evidence>
<protein>
    <recommendedName>
        <fullName evidence="17">Cytochrome P450</fullName>
    </recommendedName>
</protein>
<evidence type="ECO:0000256" key="3">
    <source>
        <dbReference type="ARBA" id="ARBA00005179"/>
    </source>
</evidence>
<dbReference type="InterPro" id="IPR001128">
    <property type="entry name" value="Cyt_P450"/>
</dbReference>